<evidence type="ECO:0000313" key="7">
    <source>
        <dbReference type="EMBL" id="MBD0384661.1"/>
    </source>
</evidence>
<evidence type="ECO:0000313" key="8">
    <source>
        <dbReference type="Proteomes" id="UP000650466"/>
    </source>
</evidence>
<dbReference type="CDD" id="cd00118">
    <property type="entry name" value="LysM"/>
    <property type="match status" value="1"/>
</dbReference>
<keyword evidence="4" id="KW-0274">FAD</keyword>
<dbReference type="Proteomes" id="UP000650466">
    <property type="component" value="Unassembled WGS sequence"/>
</dbReference>
<evidence type="ECO:0000256" key="3">
    <source>
        <dbReference type="ARBA" id="ARBA00022630"/>
    </source>
</evidence>
<dbReference type="SUPFAM" id="SSF54373">
    <property type="entry name" value="FAD-linked reductases, C-terminal domain"/>
    <property type="match status" value="1"/>
</dbReference>
<feature type="domain" description="LysM" evidence="6">
    <location>
        <begin position="7"/>
        <end position="52"/>
    </location>
</feature>
<dbReference type="InterPro" id="IPR007867">
    <property type="entry name" value="GMC_OxRtase_C"/>
</dbReference>
<reference evidence="7" key="1">
    <citation type="submission" date="2020-09" db="EMBL/GenBank/DDBJ databases">
        <title>Draft Genome Sequence of Paenibacillus sp. WST5.</title>
        <authorList>
            <person name="Bao Z."/>
        </authorList>
    </citation>
    <scope>NUCLEOTIDE SEQUENCE</scope>
    <source>
        <strain evidence="7">WST5</strain>
    </source>
</reference>
<evidence type="ECO:0000256" key="4">
    <source>
        <dbReference type="ARBA" id="ARBA00022827"/>
    </source>
</evidence>
<dbReference type="Pfam" id="PF00732">
    <property type="entry name" value="GMC_oxred_N"/>
    <property type="match status" value="1"/>
</dbReference>
<dbReference type="SUPFAM" id="SSF51905">
    <property type="entry name" value="FAD/NAD(P)-binding domain"/>
    <property type="match status" value="1"/>
</dbReference>
<dbReference type="InterPro" id="IPR000172">
    <property type="entry name" value="GMC_OxRdtase_N"/>
</dbReference>
<evidence type="ECO:0000259" key="6">
    <source>
        <dbReference type="PROSITE" id="PS51782"/>
    </source>
</evidence>
<comment type="caution">
    <text evidence="7">The sequence shown here is derived from an EMBL/GenBank/DDBJ whole genome shotgun (WGS) entry which is preliminary data.</text>
</comment>
<dbReference type="GO" id="GO:0050660">
    <property type="term" value="F:flavin adenine dinucleotide binding"/>
    <property type="evidence" value="ECO:0007669"/>
    <property type="project" value="InterPro"/>
</dbReference>
<dbReference type="GO" id="GO:0016614">
    <property type="term" value="F:oxidoreductase activity, acting on CH-OH group of donors"/>
    <property type="evidence" value="ECO:0007669"/>
    <property type="project" value="InterPro"/>
</dbReference>
<evidence type="ECO:0000256" key="2">
    <source>
        <dbReference type="ARBA" id="ARBA00010790"/>
    </source>
</evidence>
<dbReference type="PANTHER" id="PTHR42784">
    <property type="entry name" value="PYRANOSE 2-OXIDASE"/>
    <property type="match status" value="1"/>
</dbReference>
<dbReference type="InterPro" id="IPR018392">
    <property type="entry name" value="LysM"/>
</dbReference>
<name>A0A926KWY5_9BACL</name>
<dbReference type="PROSITE" id="PS51782">
    <property type="entry name" value="LYSM"/>
    <property type="match status" value="1"/>
</dbReference>
<evidence type="ECO:0000256" key="1">
    <source>
        <dbReference type="ARBA" id="ARBA00001974"/>
    </source>
</evidence>
<dbReference type="InterPro" id="IPR051473">
    <property type="entry name" value="P2Ox-like"/>
</dbReference>
<comment type="similarity">
    <text evidence="2">Belongs to the GMC oxidoreductase family.</text>
</comment>
<comment type="cofactor">
    <cofactor evidence="1">
        <name>FAD</name>
        <dbReference type="ChEBI" id="CHEBI:57692"/>
    </cofactor>
</comment>
<dbReference type="InterPro" id="IPR036188">
    <property type="entry name" value="FAD/NAD-bd_sf"/>
</dbReference>
<dbReference type="EMBL" id="JACVVD010000023">
    <property type="protein sequence ID" value="MBD0384661.1"/>
    <property type="molecule type" value="Genomic_DNA"/>
</dbReference>
<sequence>MGVTPMKIWIAREWDTLRSIANEHHIPTEDLLALNPHIHGPDQRIAGYPVRLPTTQKYSRPQTSFANLPICPTDPVTPLYHWFPLTPLEEMANREYDVLIVGTGAGGGAALWRLCERFRGQNLRIGIIDRGDLLLPTHARNLPMMTTERITRYFHTVSRPLPGAGPDYPGARQLFAFGGRTLFWYAFAIRMNFALLPDWPIPLDEMESFYNIAEQHMNVTRAEDASFTEVLLNRLWEHGFSGAGHIPLATDTLPSVFGRIHTDIFNSSVSFLSTALNIRPFDAAVNARAVEIMHEEGKVTGVKVMTPDKSAYTLQAKTVVLSASTFETPRLLLHSGIHHPALGHYLMNHSFVQATGTISTEQFHFPMGTLGIIVPSAIQRPYQLLMAGPATFYWVHTTEIRPFALEESVLFFGYGQVNPRYENRITLDPFKKDAYGVPEVEVQYSFSPEEKAVIGQLAEGIERVASATGIRLTSQNGRPPVCLTPAGDLHHDSGTCRIGNDPSTSVADQYGQVRGVSGLFVADNSALPYIGAENPTLTTIALAIRTADYIGRTWSG</sequence>
<dbReference type="PANTHER" id="PTHR42784:SF1">
    <property type="entry name" value="PYRANOSE 2-OXIDASE"/>
    <property type="match status" value="1"/>
</dbReference>
<dbReference type="AlphaFoldDB" id="A0A926KWY5"/>
<keyword evidence="5" id="KW-0560">Oxidoreductase</keyword>
<dbReference type="Gene3D" id="3.50.50.60">
    <property type="entry name" value="FAD/NAD(P)-binding domain"/>
    <property type="match status" value="2"/>
</dbReference>
<protein>
    <submittedName>
        <fullName evidence="7">GMC family oxidoreductase N-terminal domain-containing protein</fullName>
    </submittedName>
</protein>
<dbReference type="Pfam" id="PF01476">
    <property type="entry name" value="LysM"/>
    <property type="match status" value="1"/>
</dbReference>
<proteinExistence type="inferred from homology"/>
<organism evidence="7 8">
    <name type="scientific">Paenibacillus sedimenti</name>
    <dbReference type="NCBI Taxonomy" id="2770274"/>
    <lineage>
        <taxon>Bacteria</taxon>
        <taxon>Bacillati</taxon>
        <taxon>Bacillota</taxon>
        <taxon>Bacilli</taxon>
        <taxon>Bacillales</taxon>
        <taxon>Paenibacillaceae</taxon>
        <taxon>Paenibacillus</taxon>
    </lineage>
</organism>
<dbReference type="Pfam" id="PF05199">
    <property type="entry name" value="GMC_oxred_C"/>
    <property type="match status" value="1"/>
</dbReference>
<accession>A0A926KWY5</accession>
<gene>
    <name evidence="7" type="ORF">ICC18_31970</name>
</gene>
<evidence type="ECO:0000256" key="5">
    <source>
        <dbReference type="ARBA" id="ARBA00023002"/>
    </source>
</evidence>
<keyword evidence="3" id="KW-0285">Flavoprotein</keyword>
<keyword evidence="8" id="KW-1185">Reference proteome</keyword>